<keyword evidence="2" id="KW-1185">Reference proteome</keyword>
<evidence type="ECO:0008006" key="3">
    <source>
        <dbReference type="Google" id="ProtNLM"/>
    </source>
</evidence>
<proteinExistence type="predicted"/>
<name>A0A085Z1D1_9FLAO</name>
<gene>
    <name evidence="1" type="ORF">IX39_17815</name>
</gene>
<dbReference type="RefSeq" id="WP_051882986.1">
    <property type="nucleotide sequence ID" value="NZ_FPAP01000003.1"/>
</dbReference>
<comment type="caution">
    <text evidence="1">The sequence shown here is derived from an EMBL/GenBank/DDBJ whole genome shotgun (WGS) entry which is preliminary data.</text>
</comment>
<accession>A0A085Z1D1</accession>
<sequence>MYYGKRKSISEEIILELYGDYVLNHGEKPKNIYRFAKDNEFEKKNFYDYFASFEQIEKQMLVNLFLKSVELAAEVNEAEEITSKEKLLNV</sequence>
<dbReference type="OrthoDB" id="977687at2"/>
<dbReference type="Proteomes" id="UP000028713">
    <property type="component" value="Unassembled WGS sequence"/>
</dbReference>
<protein>
    <recommendedName>
        <fullName evidence="3">TetR family transcriptional regulator</fullName>
    </recommendedName>
</protein>
<evidence type="ECO:0000313" key="1">
    <source>
        <dbReference type="EMBL" id="KFE98244.1"/>
    </source>
</evidence>
<organism evidence="1 2">
    <name type="scientific">Chryseobacterium formosense</name>
    <dbReference type="NCBI Taxonomy" id="236814"/>
    <lineage>
        <taxon>Bacteria</taxon>
        <taxon>Pseudomonadati</taxon>
        <taxon>Bacteroidota</taxon>
        <taxon>Flavobacteriia</taxon>
        <taxon>Flavobacteriales</taxon>
        <taxon>Weeksellaceae</taxon>
        <taxon>Chryseobacterium group</taxon>
        <taxon>Chryseobacterium</taxon>
    </lineage>
</organism>
<dbReference type="STRING" id="236814.IX39_17815"/>
<dbReference type="AlphaFoldDB" id="A0A085Z1D1"/>
<dbReference type="EMBL" id="JPRP01000003">
    <property type="protein sequence ID" value="KFE98244.1"/>
    <property type="molecule type" value="Genomic_DNA"/>
</dbReference>
<reference evidence="1 2" key="1">
    <citation type="submission" date="2014-07" db="EMBL/GenBank/DDBJ databases">
        <title>Genome of Chryseobacterium formosense LMG 24722.</title>
        <authorList>
            <person name="Pipes S.E."/>
            <person name="Stropko S.J."/>
            <person name="Newman J.D."/>
        </authorList>
    </citation>
    <scope>NUCLEOTIDE SEQUENCE [LARGE SCALE GENOMIC DNA]</scope>
    <source>
        <strain evidence="1 2">LMG 24722</strain>
    </source>
</reference>
<evidence type="ECO:0000313" key="2">
    <source>
        <dbReference type="Proteomes" id="UP000028713"/>
    </source>
</evidence>